<comment type="caution">
    <text evidence="2">The sequence shown here is derived from an EMBL/GenBank/DDBJ whole genome shotgun (WGS) entry which is preliminary data.</text>
</comment>
<reference evidence="3" key="1">
    <citation type="journal article" date="2019" name="Int. J. Syst. Evol. Microbiol.">
        <title>The Global Catalogue of Microorganisms (GCM) 10K type strain sequencing project: providing services to taxonomists for standard genome sequencing and annotation.</title>
        <authorList>
            <consortium name="The Broad Institute Genomics Platform"/>
            <consortium name="The Broad Institute Genome Sequencing Center for Infectious Disease"/>
            <person name="Wu L."/>
            <person name="Ma J."/>
        </authorList>
    </citation>
    <scope>NUCLEOTIDE SEQUENCE [LARGE SCALE GENOMIC DNA]</scope>
    <source>
        <strain evidence="3">CGMCC 1.15474</strain>
    </source>
</reference>
<sequence length="263" mass="30441">MAGYKGEKSLDYYLSFLGEGYYIFNDIRLKGETYYFQIDVLIITPRFMLIIESKNISGTLTFDQKHNQLIREVNGKVEGFQDPISQVKHQEYQLKNWLNSKKLPDFAIETCVVITNSNTIIKIIGEERRNTPSIIKSSNILFEIERLNEIHNHRKKQNKKQMSQLSDFILNLHTPPVLNILNEFNINVNDILSGVFCEGCKTLSMKRAGGKWKCKSCAKTSKTAHTQTINDYYLLYVLTLQTSNLETSPISHQVRPPTNFYHH</sequence>
<evidence type="ECO:0000259" key="1">
    <source>
        <dbReference type="PROSITE" id="PS50965"/>
    </source>
</evidence>
<dbReference type="Pfam" id="PF08378">
    <property type="entry name" value="NERD"/>
    <property type="match status" value="1"/>
</dbReference>
<dbReference type="InterPro" id="IPR011528">
    <property type="entry name" value="NERD"/>
</dbReference>
<accession>A0ABW5BZY8</accession>
<evidence type="ECO:0000313" key="3">
    <source>
        <dbReference type="Proteomes" id="UP001597318"/>
    </source>
</evidence>
<dbReference type="EMBL" id="JBHUIK010000002">
    <property type="protein sequence ID" value="MFD2214163.1"/>
    <property type="molecule type" value="Genomic_DNA"/>
</dbReference>
<keyword evidence="3" id="KW-1185">Reference proteome</keyword>
<dbReference type="Proteomes" id="UP001597318">
    <property type="component" value="Unassembled WGS sequence"/>
</dbReference>
<dbReference type="PROSITE" id="PS50965">
    <property type="entry name" value="NERD"/>
    <property type="match status" value="1"/>
</dbReference>
<dbReference type="RefSeq" id="WP_247344164.1">
    <property type="nucleotide sequence ID" value="NZ_CP095550.1"/>
</dbReference>
<feature type="domain" description="NERD" evidence="1">
    <location>
        <begin position="2"/>
        <end position="117"/>
    </location>
</feature>
<organism evidence="2 3">
    <name type="scientific">Metabacillus endolithicus</name>
    <dbReference type="NCBI Taxonomy" id="1535204"/>
    <lineage>
        <taxon>Bacteria</taxon>
        <taxon>Bacillati</taxon>
        <taxon>Bacillota</taxon>
        <taxon>Bacilli</taxon>
        <taxon>Bacillales</taxon>
        <taxon>Bacillaceae</taxon>
        <taxon>Metabacillus</taxon>
    </lineage>
</organism>
<gene>
    <name evidence="2" type="ORF">ACFSKK_10770</name>
</gene>
<evidence type="ECO:0000313" key="2">
    <source>
        <dbReference type="EMBL" id="MFD2214163.1"/>
    </source>
</evidence>
<protein>
    <submittedName>
        <fullName evidence="2">Nuclease-related domain-containing protein</fullName>
    </submittedName>
</protein>
<proteinExistence type="predicted"/>
<name>A0ABW5BZY8_9BACI</name>